<accession>A0AAU9QAF8</accession>
<keyword evidence="1" id="KW-1133">Transmembrane helix</keyword>
<proteinExistence type="predicted"/>
<keyword evidence="1" id="KW-0472">Membrane</keyword>
<reference evidence="2" key="1">
    <citation type="submission" date="2022-01" db="EMBL/GenBank/DDBJ databases">
        <authorList>
            <person name="Lagorce A."/>
        </authorList>
    </citation>
    <scope>NUCLEOTIDE SEQUENCE</scope>
    <source>
        <strain evidence="2">Th15_F1_D04</strain>
    </source>
</reference>
<dbReference type="Proteomes" id="UP001295420">
    <property type="component" value="Unassembled WGS sequence"/>
</dbReference>
<comment type="caution">
    <text evidence="2">The sequence shown here is derived from an EMBL/GenBank/DDBJ whole genome shotgun (WGS) entry which is preliminary data.</text>
</comment>
<gene>
    <name evidence="2" type="ORF">THF1D04_380002</name>
</gene>
<dbReference type="EMBL" id="CAKMTQ010000032">
    <property type="protein sequence ID" value="CAH1534367.1"/>
    <property type="molecule type" value="Genomic_DNA"/>
</dbReference>
<sequence>MCKKKYIISLLFEIRQRQLANIITATMYLLVAIFFVFVGLLSFLLKAISKHKTLDK</sequence>
<keyword evidence="1" id="KW-0812">Transmembrane</keyword>
<dbReference type="AlphaFoldDB" id="A0AAU9QAF8"/>
<evidence type="ECO:0000313" key="3">
    <source>
        <dbReference type="Proteomes" id="UP001295420"/>
    </source>
</evidence>
<evidence type="ECO:0000256" key="1">
    <source>
        <dbReference type="SAM" id="Phobius"/>
    </source>
</evidence>
<organism evidence="2 3">
    <name type="scientific">Vibrio owensii</name>
    <dbReference type="NCBI Taxonomy" id="696485"/>
    <lineage>
        <taxon>Bacteria</taxon>
        <taxon>Pseudomonadati</taxon>
        <taxon>Pseudomonadota</taxon>
        <taxon>Gammaproteobacteria</taxon>
        <taxon>Vibrionales</taxon>
        <taxon>Vibrionaceae</taxon>
        <taxon>Vibrio</taxon>
    </lineage>
</organism>
<evidence type="ECO:0008006" key="4">
    <source>
        <dbReference type="Google" id="ProtNLM"/>
    </source>
</evidence>
<feature type="transmembrane region" description="Helical" evidence="1">
    <location>
        <begin position="21"/>
        <end position="45"/>
    </location>
</feature>
<evidence type="ECO:0000313" key="2">
    <source>
        <dbReference type="EMBL" id="CAH1534367.1"/>
    </source>
</evidence>
<protein>
    <recommendedName>
        <fullName evidence="4">ABC transporter permease</fullName>
    </recommendedName>
</protein>
<name>A0AAU9QAF8_9VIBR</name>